<evidence type="ECO:0000313" key="3">
    <source>
        <dbReference type="EMBL" id="VEL24159.1"/>
    </source>
</evidence>
<feature type="signal peptide" evidence="2">
    <location>
        <begin position="1"/>
        <end position="19"/>
    </location>
</feature>
<accession>A0A448WZN0</accession>
<dbReference type="AlphaFoldDB" id="A0A448WZN0"/>
<gene>
    <name evidence="3" type="ORF">PXEA_LOCUS17599</name>
</gene>
<comment type="caution">
    <text evidence="3">The sequence shown here is derived from an EMBL/GenBank/DDBJ whole genome shotgun (WGS) entry which is preliminary data.</text>
</comment>
<proteinExistence type="predicted"/>
<feature type="region of interest" description="Disordered" evidence="1">
    <location>
        <begin position="56"/>
        <end position="76"/>
    </location>
</feature>
<evidence type="ECO:0000256" key="1">
    <source>
        <dbReference type="SAM" id="MobiDB-lite"/>
    </source>
</evidence>
<organism evidence="3 4">
    <name type="scientific">Protopolystoma xenopodis</name>
    <dbReference type="NCBI Taxonomy" id="117903"/>
    <lineage>
        <taxon>Eukaryota</taxon>
        <taxon>Metazoa</taxon>
        <taxon>Spiralia</taxon>
        <taxon>Lophotrochozoa</taxon>
        <taxon>Platyhelminthes</taxon>
        <taxon>Monogenea</taxon>
        <taxon>Polyopisthocotylea</taxon>
        <taxon>Polystomatidea</taxon>
        <taxon>Polystomatidae</taxon>
        <taxon>Protopolystoma</taxon>
    </lineage>
</organism>
<keyword evidence="4" id="KW-1185">Reference proteome</keyword>
<dbReference type="InterPro" id="IPR036719">
    <property type="entry name" value="Neuro-gated_channel_TM_sf"/>
</dbReference>
<dbReference type="Proteomes" id="UP000784294">
    <property type="component" value="Unassembled WGS sequence"/>
</dbReference>
<name>A0A448WZN0_9PLAT</name>
<evidence type="ECO:0000313" key="4">
    <source>
        <dbReference type="Proteomes" id="UP000784294"/>
    </source>
</evidence>
<dbReference type="GO" id="GO:0016020">
    <property type="term" value="C:membrane"/>
    <property type="evidence" value="ECO:0007669"/>
    <property type="project" value="InterPro"/>
</dbReference>
<dbReference type="GO" id="GO:0006811">
    <property type="term" value="P:monoatomic ion transport"/>
    <property type="evidence" value="ECO:0007669"/>
    <property type="project" value="InterPro"/>
</dbReference>
<feature type="non-terminal residue" evidence="3">
    <location>
        <position position="414"/>
    </location>
</feature>
<feature type="chain" id="PRO_5019212263" evidence="2">
    <location>
        <begin position="20"/>
        <end position="414"/>
    </location>
</feature>
<dbReference type="EMBL" id="CAAALY010066236">
    <property type="protein sequence ID" value="VEL24159.1"/>
    <property type="molecule type" value="Genomic_DNA"/>
</dbReference>
<feature type="region of interest" description="Disordered" evidence="1">
    <location>
        <begin position="218"/>
        <end position="238"/>
    </location>
</feature>
<evidence type="ECO:0000256" key="2">
    <source>
        <dbReference type="SAM" id="SignalP"/>
    </source>
</evidence>
<keyword evidence="2" id="KW-0732">Signal</keyword>
<protein>
    <submittedName>
        <fullName evidence="3">Uncharacterized protein</fullName>
    </submittedName>
</protein>
<sequence>MGLTSLSVVCAVLVLNVHHRGRMNTRPPAWLLRFVYGWPGRLVGLPSPGFQANSCCSHSSGNHKRSSSTEVSVKIGDSESAQRNLWPDKAELRLTDICTLSKHRSAFHKFNECDTMTWNMNSVKQARSNDSVIQRNPTYHQKDDLVSQADRSEANSGQCKLIQFDISEGQVNEADKEIAKKCHFLAAPVRVKRRAISHVNANLMVNIEITGTSISPTPKVSGAHKSASLENSPPIDDPTLMQLQTGINSDHLSKETKYVNLPPKQIQPNDQLRELLVLPNTSTQISEVTPIFGTREDSKGWPTETAELPEAAIPRMPISTSRLQDSVYPVASVPHEPQNMIQPGTQKDSESRIEAQMHSTKINGLFSEIYEADKSPCKWRNSLPMEQKPSRSLLHVSNATTDNDSLIDLIIDKY</sequence>
<dbReference type="SUPFAM" id="SSF90112">
    <property type="entry name" value="Neurotransmitter-gated ion-channel transmembrane pore"/>
    <property type="match status" value="1"/>
</dbReference>
<reference evidence="3" key="1">
    <citation type="submission" date="2018-11" db="EMBL/GenBank/DDBJ databases">
        <authorList>
            <consortium name="Pathogen Informatics"/>
        </authorList>
    </citation>
    <scope>NUCLEOTIDE SEQUENCE</scope>
</reference>